<dbReference type="SUPFAM" id="SSF144091">
    <property type="entry name" value="Rhomboid-like"/>
    <property type="match status" value="1"/>
</dbReference>
<dbReference type="EMBL" id="NHSJ01000123">
    <property type="protein sequence ID" value="PPQ27490.1"/>
    <property type="molecule type" value="Genomic_DNA"/>
</dbReference>
<feature type="domain" description="Peptidase S54 rhomboid" evidence="7">
    <location>
        <begin position="90"/>
        <end position="248"/>
    </location>
</feature>
<proteinExistence type="inferred from homology"/>
<evidence type="ECO:0000256" key="3">
    <source>
        <dbReference type="ARBA" id="ARBA00022692"/>
    </source>
</evidence>
<dbReference type="GO" id="GO:0016020">
    <property type="term" value="C:membrane"/>
    <property type="evidence" value="ECO:0007669"/>
    <property type="project" value="UniProtKB-SubCell"/>
</dbReference>
<comment type="caution">
    <text evidence="8">The sequence shown here is derived from an EMBL/GenBank/DDBJ whole genome shotgun (WGS) entry which is preliminary data.</text>
</comment>
<organism evidence="8 9">
    <name type="scientific">Rhodoblastus sphagnicola</name>
    <dbReference type="NCBI Taxonomy" id="333368"/>
    <lineage>
        <taxon>Bacteria</taxon>
        <taxon>Pseudomonadati</taxon>
        <taxon>Pseudomonadota</taxon>
        <taxon>Alphaproteobacteria</taxon>
        <taxon>Hyphomicrobiales</taxon>
        <taxon>Rhodoblastaceae</taxon>
        <taxon>Rhodoblastus</taxon>
    </lineage>
</organism>
<keyword evidence="6" id="KW-0472">Membrane</keyword>
<keyword evidence="5" id="KW-1133">Transmembrane helix</keyword>
<evidence type="ECO:0000256" key="1">
    <source>
        <dbReference type="ARBA" id="ARBA00004141"/>
    </source>
</evidence>
<evidence type="ECO:0000256" key="5">
    <source>
        <dbReference type="ARBA" id="ARBA00022989"/>
    </source>
</evidence>
<accession>A0A2S6MYR0</accession>
<comment type="subcellular location">
    <subcellularLocation>
        <location evidence="1">Membrane</location>
        <topology evidence="1">Multi-pass membrane protein</topology>
    </subcellularLocation>
</comment>
<evidence type="ECO:0000313" key="8">
    <source>
        <dbReference type="EMBL" id="PPQ27490.1"/>
    </source>
</evidence>
<comment type="similarity">
    <text evidence="2">Belongs to the peptidase S54 family.</text>
</comment>
<dbReference type="PANTHER" id="PTHR43731:SF14">
    <property type="entry name" value="PRESENILIN-ASSOCIATED RHOMBOID-LIKE PROTEIN, MITOCHONDRIAL"/>
    <property type="match status" value="1"/>
</dbReference>
<dbReference type="RefSeq" id="WP_104509574.1">
    <property type="nucleotide sequence ID" value="NZ_JACIGC010000001.1"/>
</dbReference>
<evidence type="ECO:0000313" key="9">
    <source>
        <dbReference type="Proteomes" id="UP000239089"/>
    </source>
</evidence>
<evidence type="ECO:0000256" key="4">
    <source>
        <dbReference type="ARBA" id="ARBA00022801"/>
    </source>
</evidence>
<evidence type="ECO:0000259" key="7">
    <source>
        <dbReference type="Pfam" id="PF01694"/>
    </source>
</evidence>
<sequence>MRERIFNLPGVVTALLLTLALAHLARVFLPDAIDLQLLATFAFVPGRFGLLLDSSGVIAHLNALARVSDDQAQLAQFFLTYASPSLLWLTPISYAFLHGSWTHLALNGVWLAAFGAPVARRFGSARFLALTLLGAVAGAAAQFAVHPFELGPMVGASAGISACFGAAARFVFLPGAFARDARARDEAPPLAGYAEMIRNRQVLAFVGFWFALNLFTGLAGQAGGFSDAPIAWEAHIGGFLFGLLAAPLFDQRHKA</sequence>
<dbReference type="InterPro" id="IPR050925">
    <property type="entry name" value="Rhomboid_protease_S54"/>
</dbReference>
<dbReference type="PANTHER" id="PTHR43731">
    <property type="entry name" value="RHOMBOID PROTEASE"/>
    <property type="match status" value="1"/>
</dbReference>
<dbReference type="GO" id="GO:0004252">
    <property type="term" value="F:serine-type endopeptidase activity"/>
    <property type="evidence" value="ECO:0007669"/>
    <property type="project" value="InterPro"/>
</dbReference>
<dbReference type="Gene3D" id="1.20.1540.10">
    <property type="entry name" value="Rhomboid-like"/>
    <property type="match status" value="1"/>
</dbReference>
<dbReference type="InterPro" id="IPR035952">
    <property type="entry name" value="Rhomboid-like_sf"/>
</dbReference>
<keyword evidence="3" id="KW-0812">Transmembrane</keyword>
<dbReference type="Proteomes" id="UP000239089">
    <property type="component" value="Unassembled WGS sequence"/>
</dbReference>
<dbReference type="AlphaFoldDB" id="A0A2S6MYR0"/>
<keyword evidence="4" id="KW-0378">Hydrolase</keyword>
<keyword evidence="9" id="KW-1185">Reference proteome</keyword>
<evidence type="ECO:0000256" key="6">
    <source>
        <dbReference type="ARBA" id="ARBA00023136"/>
    </source>
</evidence>
<reference evidence="8 9" key="1">
    <citation type="journal article" date="2018" name="Arch. Microbiol.">
        <title>New insights into the metabolic potential of the phototrophic purple bacterium Rhodopila globiformis DSM 161(T) from its draft genome sequence and evidence for a vanadium-dependent nitrogenase.</title>
        <authorList>
            <person name="Imhoff J.F."/>
            <person name="Rahn T."/>
            <person name="Kunzel S."/>
            <person name="Neulinger S.C."/>
        </authorList>
    </citation>
    <scope>NUCLEOTIDE SEQUENCE [LARGE SCALE GENOMIC DNA]</scope>
    <source>
        <strain evidence="8 9">DSM 16996</strain>
    </source>
</reference>
<dbReference type="Pfam" id="PF01694">
    <property type="entry name" value="Rhomboid"/>
    <property type="match status" value="1"/>
</dbReference>
<gene>
    <name evidence="8" type="ORF">CCR94_19875</name>
</gene>
<evidence type="ECO:0000256" key="2">
    <source>
        <dbReference type="ARBA" id="ARBA00009045"/>
    </source>
</evidence>
<dbReference type="InterPro" id="IPR022764">
    <property type="entry name" value="Peptidase_S54_rhomboid_dom"/>
</dbReference>
<protein>
    <recommendedName>
        <fullName evidence="7">Peptidase S54 rhomboid domain-containing protein</fullName>
    </recommendedName>
</protein>
<dbReference type="OrthoDB" id="9797190at2"/>
<name>A0A2S6MYR0_9HYPH</name>